<dbReference type="AlphaFoldDB" id="A0A8J2K4F0"/>
<evidence type="ECO:0000256" key="1">
    <source>
        <dbReference type="SAM" id="MobiDB-lite"/>
    </source>
</evidence>
<evidence type="ECO:0000313" key="3">
    <source>
        <dbReference type="Proteomes" id="UP000708208"/>
    </source>
</evidence>
<protein>
    <submittedName>
        <fullName evidence="2">Uncharacterized protein</fullName>
    </submittedName>
</protein>
<accession>A0A8J2K4F0</accession>
<organism evidence="2 3">
    <name type="scientific">Allacma fusca</name>
    <dbReference type="NCBI Taxonomy" id="39272"/>
    <lineage>
        <taxon>Eukaryota</taxon>
        <taxon>Metazoa</taxon>
        <taxon>Ecdysozoa</taxon>
        <taxon>Arthropoda</taxon>
        <taxon>Hexapoda</taxon>
        <taxon>Collembola</taxon>
        <taxon>Symphypleona</taxon>
        <taxon>Sminthuridae</taxon>
        <taxon>Allacma</taxon>
    </lineage>
</organism>
<comment type="caution">
    <text evidence="2">The sequence shown here is derived from an EMBL/GenBank/DDBJ whole genome shotgun (WGS) entry which is preliminary data.</text>
</comment>
<dbReference type="EMBL" id="CAJVCH010064854">
    <property type="protein sequence ID" value="CAG7719829.1"/>
    <property type="molecule type" value="Genomic_DNA"/>
</dbReference>
<feature type="compositionally biased region" description="Basic residues" evidence="1">
    <location>
        <begin position="1"/>
        <end position="14"/>
    </location>
</feature>
<name>A0A8J2K4F0_9HEXA</name>
<feature type="compositionally biased region" description="Basic residues" evidence="1">
    <location>
        <begin position="25"/>
        <end position="40"/>
    </location>
</feature>
<feature type="region of interest" description="Disordered" evidence="1">
    <location>
        <begin position="1"/>
        <end position="40"/>
    </location>
</feature>
<sequence length="40" mass="4871">MNAAARIKRRQIKRKYQEDEEKEARKKLSSRSQRHARQST</sequence>
<proteinExistence type="predicted"/>
<dbReference type="Proteomes" id="UP000708208">
    <property type="component" value="Unassembled WGS sequence"/>
</dbReference>
<keyword evidence="3" id="KW-1185">Reference proteome</keyword>
<evidence type="ECO:0000313" key="2">
    <source>
        <dbReference type="EMBL" id="CAG7719829.1"/>
    </source>
</evidence>
<gene>
    <name evidence="2" type="ORF">AFUS01_LOCUS9133</name>
</gene>
<feature type="non-terminal residue" evidence="2">
    <location>
        <position position="40"/>
    </location>
</feature>
<reference evidence="2" key="1">
    <citation type="submission" date="2021-06" db="EMBL/GenBank/DDBJ databases">
        <authorList>
            <person name="Hodson N. C."/>
            <person name="Mongue J. A."/>
            <person name="Jaron S. K."/>
        </authorList>
    </citation>
    <scope>NUCLEOTIDE SEQUENCE</scope>
</reference>